<keyword evidence="6 9" id="KW-0479">Metal-binding</keyword>
<dbReference type="InterPro" id="IPR011005">
    <property type="entry name" value="Dihydropteroate_synth-like_sf"/>
</dbReference>
<evidence type="ECO:0000256" key="2">
    <source>
        <dbReference type="ARBA" id="ARBA00001946"/>
    </source>
</evidence>
<evidence type="ECO:0000256" key="6">
    <source>
        <dbReference type="ARBA" id="ARBA00022723"/>
    </source>
</evidence>
<evidence type="ECO:0000313" key="11">
    <source>
        <dbReference type="EMBL" id="OXL15093.1"/>
    </source>
</evidence>
<dbReference type="EMBL" id="NJGG01000002">
    <property type="protein sequence ID" value="OXL15093.1"/>
    <property type="molecule type" value="Genomic_DNA"/>
</dbReference>
<dbReference type="InterPro" id="IPR006390">
    <property type="entry name" value="DHP_synth_dom"/>
</dbReference>
<feature type="domain" description="Pterin-binding" evidence="10">
    <location>
        <begin position="26"/>
        <end position="277"/>
    </location>
</feature>
<protein>
    <recommendedName>
        <fullName evidence="4 9">Dihydropteroate synthase</fullName>
        <shortName evidence="9">DHPS</shortName>
        <ecNumber evidence="4 9">2.5.1.15</ecNumber>
    </recommendedName>
    <alternativeName>
        <fullName evidence="9">Dihydropteroate pyrophosphorylase</fullName>
    </alternativeName>
</protein>
<dbReference type="PANTHER" id="PTHR20941:SF1">
    <property type="entry name" value="FOLIC ACID SYNTHESIS PROTEIN FOL1"/>
    <property type="match status" value="1"/>
</dbReference>
<keyword evidence="12" id="KW-1185">Reference proteome</keyword>
<dbReference type="CDD" id="cd00739">
    <property type="entry name" value="DHPS"/>
    <property type="match status" value="1"/>
</dbReference>
<evidence type="ECO:0000256" key="4">
    <source>
        <dbReference type="ARBA" id="ARBA00012458"/>
    </source>
</evidence>
<dbReference type="EC" id="2.5.1.15" evidence="4 9"/>
<organism evidence="11 12">
    <name type="scientific">Polynucleobacter cosmopolitanus</name>
    <dbReference type="NCBI Taxonomy" id="351345"/>
    <lineage>
        <taxon>Bacteria</taxon>
        <taxon>Pseudomonadati</taxon>
        <taxon>Pseudomonadota</taxon>
        <taxon>Betaproteobacteria</taxon>
        <taxon>Burkholderiales</taxon>
        <taxon>Burkholderiaceae</taxon>
        <taxon>Polynucleobacter</taxon>
    </lineage>
</organism>
<dbReference type="Proteomes" id="UP000215188">
    <property type="component" value="Unassembled WGS sequence"/>
</dbReference>
<keyword evidence="7 9" id="KW-0460">Magnesium</keyword>
<evidence type="ECO:0000259" key="10">
    <source>
        <dbReference type="PROSITE" id="PS50972"/>
    </source>
</evidence>
<evidence type="ECO:0000256" key="5">
    <source>
        <dbReference type="ARBA" id="ARBA00022679"/>
    </source>
</evidence>
<dbReference type="RefSeq" id="WP_089516260.1">
    <property type="nucleotide sequence ID" value="NZ_NJGG01000002.1"/>
</dbReference>
<reference evidence="11 12" key="1">
    <citation type="submission" date="2017-06" db="EMBL/GenBank/DDBJ databases">
        <title>Reclassification of a Polynucleobacter cosmopolitanus strain isolated from tropical Lake Victoria as Polynucleobacter victoriensis comb. nov.</title>
        <authorList>
            <person name="Hahn M.W."/>
        </authorList>
    </citation>
    <scope>NUCLEOTIDE SEQUENCE [LARGE SCALE GENOMIC DNA]</scope>
    <source>
        <strain evidence="11 12">MWH-MoIso2</strain>
    </source>
</reference>
<gene>
    <name evidence="11" type="primary">folP</name>
    <name evidence="11" type="ORF">AOC33_07235</name>
</gene>
<accession>A0A229FT90</accession>
<evidence type="ECO:0000256" key="1">
    <source>
        <dbReference type="ARBA" id="ARBA00000012"/>
    </source>
</evidence>
<evidence type="ECO:0000256" key="9">
    <source>
        <dbReference type="RuleBase" id="RU361205"/>
    </source>
</evidence>
<sequence>MAKHDLTPVAWRCGRFLFDWRKRTAPVVMGILNVTPDSFSDGGLFANHDAALKQAERLIAEGAEMIDVGGESSRPGSEPLSLQEELDRVMPILEALKDAPVAISVDTYKAKVMAAAINLGIDCVNDIWAFRQPHASEAIKNSACGVMLMHMQKDPSTMQFDPQYKDVVAEVNGFLMERCVALEDEGVERDRLAIDPGFGFGKTLEHNMTMLAHFQEFCQHGLPVVAGLSRKSSLGAITGKDMAHRQTASVAAAMMALERGAKVLRVHDVDQTMDAVKIWVAAQEYL</sequence>
<dbReference type="NCBIfam" id="TIGR01496">
    <property type="entry name" value="DHPS"/>
    <property type="match status" value="1"/>
</dbReference>
<proteinExistence type="inferred from homology"/>
<dbReference type="PROSITE" id="PS00793">
    <property type="entry name" value="DHPS_2"/>
    <property type="match status" value="1"/>
</dbReference>
<dbReference type="Pfam" id="PF00809">
    <property type="entry name" value="Pterin_bind"/>
    <property type="match status" value="1"/>
</dbReference>
<dbReference type="InterPro" id="IPR000489">
    <property type="entry name" value="Pterin-binding_dom"/>
</dbReference>
<dbReference type="Gene3D" id="3.20.20.20">
    <property type="entry name" value="Dihydropteroate synthase-like"/>
    <property type="match status" value="1"/>
</dbReference>
<evidence type="ECO:0000313" key="12">
    <source>
        <dbReference type="Proteomes" id="UP000215188"/>
    </source>
</evidence>
<dbReference type="GO" id="GO:0046654">
    <property type="term" value="P:tetrahydrofolate biosynthetic process"/>
    <property type="evidence" value="ECO:0007669"/>
    <property type="project" value="UniProtKB-UniPathway"/>
</dbReference>
<dbReference type="SUPFAM" id="SSF51717">
    <property type="entry name" value="Dihydropteroate synthetase-like"/>
    <property type="match status" value="1"/>
</dbReference>
<dbReference type="GO" id="GO:0046872">
    <property type="term" value="F:metal ion binding"/>
    <property type="evidence" value="ECO:0007669"/>
    <property type="project" value="UniProtKB-KW"/>
</dbReference>
<evidence type="ECO:0000256" key="8">
    <source>
        <dbReference type="ARBA" id="ARBA00022909"/>
    </source>
</evidence>
<dbReference type="OrthoDB" id="9811744at2"/>
<dbReference type="InterPro" id="IPR045031">
    <property type="entry name" value="DHP_synth-like"/>
</dbReference>
<dbReference type="AlphaFoldDB" id="A0A229FT90"/>
<comment type="caution">
    <text evidence="11">The sequence shown here is derived from an EMBL/GenBank/DDBJ whole genome shotgun (WGS) entry which is preliminary data.</text>
</comment>
<comment type="cofactor">
    <cofactor evidence="2 9">
        <name>Mg(2+)</name>
        <dbReference type="ChEBI" id="CHEBI:18420"/>
    </cofactor>
</comment>
<keyword evidence="8 9" id="KW-0289">Folate biosynthesis</keyword>
<name>A0A229FT90_9BURK</name>
<evidence type="ECO:0000256" key="7">
    <source>
        <dbReference type="ARBA" id="ARBA00022842"/>
    </source>
</evidence>
<dbReference type="PROSITE" id="PS00792">
    <property type="entry name" value="DHPS_1"/>
    <property type="match status" value="1"/>
</dbReference>
<dbReference type="PANTHER" id="PTHR20941">
    <property type="entry name" value="FOLATE SYNTHESIS PROTEINS"/>
    <property type="match status" value="1"/>
</dbReference>
<dbReference type="UniPathway" id="UPA00077">
    <property type="reaction ID" value="UER00156"/>
</dbReference>
<comment type="similarity">
    <text evidence="9">Belongs to the DHPS family.</text>
</comment>
<comment type="pathway">
    <text evidence="3 9">Cofactor biosynthesis; tetrahydrofolate biosynthesis; 7,8-dihydrofolate from 2-amino-4-hydroxy-6-hydroxymethyl-7,8-dihydropteridine diphosphate and 4-aminobenzoate: step 1/2.</text>
</comment>
<comment type="catalytic activity">
    <reaction evidence="1">
        <text>(7,8-dihydropterin-6-yl)methyl diphosphate + 4-aminobenzoate = 7,8-dihydropteroate + diphosphate</text>
        <dbReference type="Rhea" id="RHEA:19949"/>
        <dbReference type="ChEBI" id="CHEBI:17836"/>
        <dbReference type="ChEBI" id="CHEBI:17839"/>
        <dbReference type="ChEBI" id="CHEBI:33019"/>
        <dbReference type="ChEBI" id="CHEBI:72950"/>
        <dbReference type="EC" id="2.5.1.15"/>
    </reaction>
</comment>
<dbReference type="GO" id="GO:0004156">
    <property type="term" value="F:dihydropteroate synthase activity"/>
    <property type="evidence" value="ECO:0007669"/>
    <property type="project" value="UniProtKB-EC"/>
</dbReference>
<keyword evidence="5 9" id="KW-0808">Transferase</keyword>
<dbReference type="GO" id="GO:0046656">
    <property type="term" value="P:folic acid biosynthetic process"/>
    <property type="evidence" value="ECO:0007669"/>
    <property type="project" value="UniProtKB-KW"/>
</dbReference>
<dbReference type="GO" id="GO:0005829">
    <property type="term" value="C:cytosol"/>
    <property type="evidence" value="ECO:0007669"/>
    <property type="project" value="TreeGrafter"/>
</dbReference>
<comment type="function">
    <text evidence="9">Catalyzes the condensation of para-aminobenzoate (pABA) with 6-hydroxymethyl-7,8-dihydropterin diphosphate (DHPt-PP) to form 7,8-dihydropteroate (H2Pte), the immediate precursor of folate derivatives.</text>
</comment>
<dbReference type="PROSITE" id="PS50972">
    <property type="entry name" value="PTERIN_BINDING"/>
    <property type="match status" value="1"/>
</dbReference>
<evidence type="ECO:0000256" key="3">
    <source>
        <dbReference type="ARBA" id="ARBA00004763"/>
    </source>
</evidence>